<feature type="region of interest" description="Disordered" evidence="2">
    <location>
        <begin position="125"/>
        <end position="178"/>
    </location>
</feature>
<accession>A0ABD5RAN3</accession>
<feature type="region of interest" description="Disordered" evidence="2">
    <location>
        <begin position="1"/>
        <end position="36"/>
    </location>
</feature>
<keyword evidence="1" id="KW-0175">Coiled coil</keyword>
<dbReference type="Pfam" id="PF23991">
    <property type="entry name" value="DUF7310"/>
    <property type="match status" value="1"/>
</dbReference>
<feature type="compositionally biased region" description="Polar residues" evidence="2">
    <location>
        <begin position="1"/>
        <end position="18"/>
    </location>
</feature>
<comment type="caution">
    <text evidence="4">The sequence shown here is derived from an EMBL/GenBank/DDBJ whole genome shotgun (WGS) entry which is preliminary data.</text>
</comment>
<dbReference type="Gene3D" id="1.20.5.340">
    <property type="match status" value="1"/>
</dbReference>
<evidence type="ECO:0000259" key="3">
    <source>
        <dbReference type="Pfam" id="PF23991"/>
    </source>
</evidence>
<dbReference type="RefSeq" id="WP_227231560.1">
    <property type="nucleotide sequence ID" value="NZ_JAJCVJ010000004.1"/>
</dbReference>
<evidence type="ECO:0000313" key="5">
    <source>
        <dbReference type="Proteomes" id="UP001596201"/>
    </source>
</evidence>
<dbReference type="Proteomes" id="UP001596201">
    <property type="component" value="Unassembled WGS sequence"/>
</dbReference>
<gene>
    <name evidence="4" type="ORF">ACFPJ5_08795</name>
</gene>
<evidence type="ECO:0000313" key="4">
    <source>
        <dbReference type="EMBL" id="MFC5367037.1"/>
    </source>
</evidence>
<proteinExistence type="predicted"/>
<dbReference type="AlphaFoldDB" id="A0ABD5RAN3"/>
<reference evidence="4 5" key="1">
    <citation type="journal article" date="2019" name="Int. J. Syst. Evol. Microbiol.">
        <title>The Global Catalogue of Microorganisms (GCM) 10K type strain sequencing project: providing services to taxonomists for standard genome sequencing and annotation.</title>
        <authorList>
            <consortium name="The Broad Institute Genomics Platform"/>
            <consortium name="The Broad Institute Genome Sequencing Center for Infectious Disease"/>
            <person name="Wu L."/>
            <person name="Ma J."/>
        </authorList>
    </citation>
    <scope>NUCLEOTIDE SEQUENCE [LARGE SCALE GENOMIC DNA]</scope>
    <source>
        <strain evidence="4 5">CGMCC 1.12237</strain>
    </source>
</reference>
<sequence>MSDFTVSASDADATQSIPESGEKENYPDTRSGDRRPALDARLTALERAVTDGETDVHTLADSATMDGRLDDLEARTSEIETRLDELDAAIQSLRGYVGAVRAVNREVERRADAALAAVDRLDDADDAGAVDLDLPDAGDSSEDGIDRTADELPADETTETPPDAGDGSDFADRVRDLL</sequence>
<keyword evidence="5" id="KW-1185">Reference proteome</keyword>
<dbReference type="EMBL" id="JBHSKX010000001">
    <property type="protein sequence ID" value="MFC5367037.1"/>
    <property type="molecule type" value="Genomic_DNA"/>
</dbReference>
<feature type="domain" description="DUF7310" evidence="3">
    <location>
        <begin position="38"/>
        <end position="120"/>
    </location>
</feature>
<feature type="coiled-coil region" evidence="1">
    <location>
        <begin position="69"/>
        <end position="124"/>
    </location>
</feature>
<evidence type="ECO:0000256" key="2">
    <source>
        <dbReference type="SAM" id="MobiDB-lite"/>
    </source>
</evidence>
<dbReference type="InterPro" id="IPR055734">
    <property type="entry name" value="DUF7310"/>
</dbReference>
<feature type="compositionally biased region" description="Acidic residues" evidence="2">
    <location>
        <begin position="125"/>
        <end position="143"/>
    </location>
</feature>
<feature type="compositionally biased region" description="Basic and acidic residues" evidence="2">
    <location>
        <begin position="20"/>
        <end position="36"/>
    </location>
</feature>
<name>A0ABD5RAN3_9EURY</name>
<protein>
    <recommendedName>
        <fullName evidence="3">DUF7310 domain-containing protein</fullName>
    </recommendedName>
</protein>
<organism evidence="4 5">
    <name type="scientific">Salinirubrum litoreum</name>
    <dbReference type="NCBI Taxonomy" id="1126234"/>
    <lineage>
        <taxon>Archaea</taxon>
        <taxon>Methanobacteriati</taxon>
        <taxon>Methanobacteriota</taxon>
        <taxon>Stenosarchaea group</taxon>
        <taxon>Halobacteria</taxon>
        <taxon>Halobacteriales</taxon>
        <taxon>Haloferacaceae</taxon>
        <taxon>Salinirubrum</taxon>
    </lineage>
</organism>
<evidence type="ECO:0000256" key="1">
    <source>
        <dbReference type="SAM" id="Coils"/>
    </source>
</evidence>